<dbReference type="InterPro" id="IPR020631">
    <property type="entry name" value="THF_DH/CycHdrlase_NAD-bd_dom"/>
</dbReference>
<evidence type="ECO:0000259" key="9">
    <source>
        <dbReference type="Pfam" id="PF02882"/>
    </source>
</evidence>
<dbReference type="GO" id="GO:0035999">
    <property type="term" value="P:tetrahydrofolate interconversion"/>
    <property type="evidence" value="ECO:0007669"/>
    <property type="project" value="TreeGrafter"/>
</dbReference>
<comment type="subunit">
    <text evidence="1">Homodimer.</text>
</comment>
<keyword evidence="5" id="KW-0560">Oxidoreductase</keyword>
<dbReference type="PANTHER" id="PTHR48099">
    <property type="entry name" value="C-1-TETRAHYDROFOLATE SYNTHASE, CYTOPLASMIC-RELATED"/>
    <property type="match status" value="1"/>
</dbReference>
<dbReference type="EMBL" id="JARPUR010000006">
    <property type="protein sequence ID" value="KAK4873742.1"/>
    <property type="molecule type" value="Genomic_DNA"/>
</dbReference>
<dbReference type="InterPro" id="IPR020867">
    <property type="entry name" value="THF_DH/CycHdrlase_CS"/>
</dbReference>
<evidence type="ECO:0000256" key="7">
    <source>
        <dbReference type="ARBA" id="ARBA00036357"/>
    </source>
</evidence>
<dbReference type="GO" id="GO:0004477">
    <property type="term" value="F:methenyltetrahydrofolate cyclohydrolase activity"/>
    <property type="evidence" value="ECO:0007669"/>
    <property type="project" value="UniProtKB-EC"/>
</dbReference>
<dbReference type="Gene3D" id="3.40.50.720">
    <property type="entry name" value="NAD(P)-binding Rossmann-like Domain"/>
    <property type="match status" value="1"/>
</dbReference>
<evidence type="ECO:0000313" key="11">
    <source>
        <dbReference type="Proteomes" id="UP001353858"/>
    </source>
</evidence>
<feature type="domain" description="Tetrahydrofolate dehydrogenase/cyclohydrolase catalytic" evidence="8">
    <location>
        <begin position="40"/>
        <end position="155"/>
    </location>
</feature>
<dbReference type="Pfam" id="PF02882">
    <property type="entry name" value="THF_DHG_CYH_C"/>
    <property type="match status" value="1"/>
</dbReference>
<dbReference type="PROSITE" id="PS00766">
    <property type="entry name" value="THF_DHG_CYH_1"/>
    <property type="match status" value="1"/>
</dbReference>
<comment type="catalytic activity">
    <reaction evidence="7">
        <text>(6R)-5,10-methenyltetrahydrofolate + H2O = (6R)-10-formyltetrahydrofolate + H(+)</text>
        <dbReference type="Rhea" id="RHEA:23700"/>
        <dbReference type="ChEBI" id="CHEBI:15377"/>
        <dbReference type="ChEBI" id="CHEBI:15378"/>
        <dbReference type="ChEBI" id="CHEBI:57455"/>
        <dbReference type="ChEBI" id="CHEBI:195366"/>
        <dbReference type="EC" id="3.5.4.9"/>
    </reaction>
</comment>
<dbReference type="SUPFAM" id="SSF53223">
    <property type="entry name" value="Aminoacid dehydrogenase-like, N-terminal domain"/>
    <property type="match status" value="1"/>
</dbReference>
<feature type="domain" description="Tetrahydrofolate dehydrogenase/cyclohydrolase NAD(P)-binding" evidence="9">
    <location>
        <begin position="174"/>
        <end position="328"/>
    </location>
</feature>
<keyword evidence="3" id="KW-0554">One-carbon metabolism</keyword>
<dbReference type="GO" id="GO:0005739">
    <property type="term" value="C:mitochondrion"/>
    <property type="evidence" value="ECO:0007669"/>
    <property type="project" value="TreeGrafter"/>
</dbReference>
<name>A0AAN7PR97_9COLE</name>
<evidence type="ECO:0000256" key="3">
    <source>
        <dbReference type="ARBA" id="ARBA00022563"/>
    </source>
</evidence>
<gene>
    <name evidence="10" type="ORF">RN001_013102</name>
</gene>
<dbReference type="InterPro" id="IPR046346">
    <property type="entry name" value="Aminoacid_DH-like_N_sf"/>
</dbReference>
<evidence type="ECO:0000313" key="10">
    <source>
        <dbReference type="EMBL" id="KAK4873742.1"/>
    </source>
</evidence>
<evidence type="ECO:0000256" key="1">
    <source>
        <dbReference type="ARBA" id="ARBA00011738"/>
    </source>
</evidence>
<dbReference type="FunFam" id="3.40.50.720:FF:000070">
    <property type="entry name" value="probable bifunctional methylenetetrahydrofolate dehydrogenase/cyclohydrolase 2"/>
    <property type="match status" value="1"/>
</dbReference>
<evidence type="ECO:0000256" key="2">
    <source>
        <dbReference type="ARBA" id="ARBA00012776"/>
    </source>
</evidence>
<keyword evidence="6" id="KW-0511">Multifunctional enzyme</keyword>
<dbReference type="Gene3D" id="3.40.50.10860">
    <property type="entry name" value="Leucine Dehydrogenase, chain A, domain 1"/>
    <property type="match status" value="1"/>
</dbReference>
<keyword evidence="11" id="KW-1185">Reference proteome</keyword>
<dbReference type="Pfam" id="PF00763">
    <property type="entry name" value="THF_DHG_CYH"/>
    <property type="match status" value="1"/>
</dbReference>
<dbReference type="Proteomes" id="UP001353858">
    <property type="component" value="Unassembled WGS sequence"/>
</dbReference>
<dbReference type="EC" id="3.5.4.9" evidence="2"/>
<dbReference type="PRINTS" id="PR00085">
    <property type="entry name" value="THFDHDRGNASE"/>
</dbReference>
<comment type="caution">
    <text evidence="10">The sequence shown here is derived from an EMBL/GenBank/DDBJ whole genome shotgun (WGS) entry which is preliminary data.</text>
</comment>
<evidence type="ECO:0000256" key="5">
    <source>
        <dbReference type="ARBA" id="ARBA00023002"/>
    </source>
</evidence>
<accession>A0AAN7PR97</accession>
<dbReference type="SUPFAM" id="SSF51735">
    <property type="entry name" value="NAD(P)-binding Rossmann-fold domains"/>
    <property type="match status" value="1"/>
</dbReference>
<protein>
    <recommendedName>
        <fullName evidence="2">methenyltetrahydrofolate cyclohydrolase</fullName>
        <ecNumber evidence="2">3.5.4.9</ecNumber>
    </recommendedName>
</protein>
<dbReference type="InterPro" id="IPR000672">
    <property type="entry name" value="THF_DH/CycHdrlase"/>
</dbReference>
<dbReference type="CDD" id="cd01080">
    <property type="entry name" value="NAD_bind_m-THF_DH_Cyclohyd"/>
    <property type="match status" value="1"/>
</dbReference>
<dbReference type="AlphaFoldDB" id="A0AAN7PR97"/>
<evidence type="ECO:0000256" key="4">
    <source>
        <dbReference type="ARBA" id="ARBA00022801"/>
    </source>
</evidence>
<dbReference type="InterPro" id="IPR020630">
    <property type="entry name" value="THF_DH/CycHdrlase_cat_dom"/>
</dbReference>
<dbReference type="GO" id="GO:0004487">
    <property type="term" value="F:methylenetetrahydrofolate dehydrogenase (NAD+) activity"/>
    <property type="evidence" value="ECO:0007669"/>
    <property type="project" value="TreeGrafter"/>
</dbReference>
<dbReference type="HAMAP" id="MF_01576">
    <property type="entry name" value="THF_DHG_CYH"/>
    <property type="match status" value="1"/>
</dbReference>
<keyword evidence="4" id="KW-0378">Hydrolase</keyword>
<organism evidence="10 11">
    <name type="scientific">Aquatica leii</name>
    <dbReference type="NCBI Taxonomy" id="1421715"/>
    <lineage>
        <taxon>Eukaryota</taxon>
        <taxon>Metazoa</taxon>
        <taxon>Ecdysozoa</taxon>
        <taxon>Arthropoda</taxon>
        <taxon>Hexapoda</taxon>
        <taxon>Insecta</taxon>
        <taxon>Pterygota</taxon>
        <taxon>Neoptera</taxon>
        <taxon>Endopterygota</taxon>
        <taxon>Coleoptera</taxon>
        <taxon>Polyphaga</taxon>
        <taxon>Elateriformia</taxon>
        <taxon>Elateroidea</taxon>
        <taxon>Lampyridae</taxon>
        <taxon>Luciolinae</taxon>
        <taxon>Aquatica</taxon>
    </lineage>
</organism>
<dbReference type="PANTHER" id="PTHR48099:SF11">
    <property type="entry name" value="BIFUNCTIONAL METHYLENETETRAHYDROFOLATE DEHYDROGENASE_CYCLOHYDROLASE, MITOCHONDRIAL"/>
    <property type="match status" value="1"/>
</dbReference>
<dbReference type="FunFam" id="3.40.50.10860:FF:000005">
    <property type="entry name" value="C-1-tetrahydrofolate synthase, cytoplasmic, putative"/>
    <property type="match status" value="1"/>
</dbReference>
<proteinExistence type="inferred from homology"/>
<reference evidence="11" key="1">
    <citation type="submission" date="2023-01" db="EMBL/GenBank/DDBJ databases">
        <title>Key to firefly adult light organ development and bioluminescence: homeobox transcription factors regulate luciferase expression and transportation to peroxisome.</title>
        <authorList>
            <person name="Fu X."/>
        </authorList>
    </citation>
    <scope>NUCLEOTIDE SEQUENCE [LARGE SCALE GENOMIC DNA]</scope>
</reference>
<dbReference type="GO" id="GO:0004488">
    <property type="term" value="F:methylenetetrahydrofolate dehydrogenase (NADP+) activity"/>
    <property type="evidence" value="ECO:0007669"/>
    <property type="project" value="InterPro"/>
</dbReference>
<evidence type="ECO:0000259" key="8">
    <source>
        <dbReference type="Pfam" id="PF00763"/>
    </source>
</evidence>
<dbReference type="InterPro" id="IPR036291">
    <property type="entry name" value="NAD(P)-bd_dom_sf"/>
</dbReference>
<evidence type="ECO:0000256" key="6">
    <source>
        <dbReference type="ARBA" id="ARBA00023268"/>
    </source>
</evidence>
<sequence length="332" mass="36537">MHYKKLLNRIYYFKKCVRKSSRQCLFHNVLIQSESKGCIINGKRIAEEIQNELKCSITEWLTKHPRKPSLVAVLVGEDPASVKYVEKKMEAAQSVGIDSRTENLPNTITESQLIGKINELNNDPAVDGILVQLPVPKHISERNICNAVDPLKDVDGFHFSNAGKLCLNMNAFVPCTVLAVIELIKRTGVETFGKHVVVCGRSKNIGLPLSILLHSDARNELPGLEATVTLCHRNTPPEQLEMFTKMADIVISATGVVHLIKGHMIKEGACVIDVGINRIQTPEGKVKLVGDVDFDSVVKVAKHVTPVPGGVGPVTVAMLMKNTYLAAINHFR</sequence>